<protein>
    <submittedName>
        <fullName evidence="2">Uncharacterized protein</fullName>
    </submittedName>
</protein>
<feature type="transmembrane region" description="Helical" evidence="1">
    <location>
        <begin position="79"/>
        <end position="97"/>
    </location>
</feature>
<feature type="transmembrane region" description="Helical" evidence="1">
    <location>
        <begin position="48"/>
        <end position="67"/>
    </location>
</feature>
<organism evidence="2 3">
    <name type="scientific">Paractinoplanes brasiliensis</name>
    <dbReference type="NCBI Taxonomy" id="52695"/>
    <lineage>
        <taxon>Bacteria</taxon>
        <taxon>Bacillati</taxon>
        <taxon>Actinomycetota</taxon>
        <taxon>Actinomycetes</taxon>
        <taxon>Micromonosporales</taxon>
        <taxon>Micromonosporaceae</taxon>
        <taxon>Paractinoplanes</taxon>
    </lineage>
</organism>
<dbReference type="RefSeq" id="WP_133874451.1">
    <property type="nucleotide sequence ID" value="NZ_BOMD01000002.1"/>
</dbReference>
<evidence type="ECO:0000313" key="3">
    <source>
        <dbReference type="Proteomes" id="UP000294901"/>
    </source>
</evidence>
<dbReference type="AlphaFoldDB" id="A0A4R6JU78"/>
<dbReference type="OrthoDB" id="3298215at2"/>
<keyword evidence="3" id="KW-1185">Reference proteome</keyword>
<name>A0A4R6JU78_9ACTN</name>
<evidence type="ECO:0000256" key="1">
    <source>
        <dbReference type="SAM" id="Phobius"/>
    </source>
</evidence>
<proteinExistence type="predicted"/>
<gene>
    <name evidence="2" type="ORF">C8E87_3961</name>
</gene>
<feature type="transmembrane region" description="Helical" evidence="1">
    <location>
        <begin position="23"/>
        <end position="42"/>
    </location>
</feature>
<comment type="caution">
    <text evidence="2">The sequence shown here is derived from an EMBL/GenBank/DDBJ whole genome shotgun (WGS) entry which is preliminary data.</text>
</comment>
<feature type="transmembrane region" description="Helical" evidence="1">
    <location>
        <begin position="144"/>
        <end position="168"/>
    </location>
</feature>
<accession>A0A4R6JU78</accession>
<keyword evidence="1" id="KW-1133">Transmembrane helix</keyword>
<reference evidence="2 3" key="1">
    <citation type="submission" date="2019-03" db="EMBL/GenBank/DDBJ databases">
        <title>Sequencing the genomes of 1000 actinobacteria strains.</title>
        <authorList>
            <person name="Klenk H.-P."/>
        </authorList>
    </citation>
    <scope>NUCLEOTIDE SEQUENCE [LARGE SCALE GENOMIC DNA]</scope>
    <source>
        <strain evidence="2 3">DSM 43805</strain>
    </source>
</reference>
<sequence>MSDEQRRDESVAPGPWWVVAGRALRFLLGALSLVLGLLWILLNGHTANAVPDIATGVVLTLGGLVLLMPHRIRLPRRTTAAVMSGVAVTGTAAGLLAEESITCCKYAFITERGWPFHWAQRGALADDPETAERVARSASWTVDLLSLAFDLLTWSYVGLLLVVAAVLIRRLRPVGAKDSAGESQRS</sequence>
<evidence type="ECO:0000313" key="2">
    <source>
        <dbReference type="EMBL" id="TDO40250.1"/>
    </source>
</evidence>
<keyword evidence="1" id="KW-0812">Transmembrane</keyword>
<dbReference type="Proteomes" id="UP000294901">
    <property type="component" value="Unassembled WGS sequence"/>
</dbReference>
<dbReference type="EMBL" id="SNWR01000001">
    <property type="protein sequence ID" value="TDO40250.1"/>
    <property type="molecule type" value="Genomic_DNA"/>
</dbReference>
<keyword evidence="1" id="KW-0472">Membrane</keyword>